<dbReference type="AlphaFoldDB" id="A0A7W5TZK7"/>
<dbReference type="SUPFAM" id="SSF50118">
    <property type="entry name" value="Cell growth inhibitor/plasmid maintenance toxic component"/>
    <property type="match status" value="1"/>
</dbReference>
<evidence type="ECO:0000256" key="1">
    <source>
        <dbReference type="ARBA" id="ARBA00007521"/>
    </source>
</evidence>
<sequence>MGREKCQQGVVGTRLMHPIWLAQLDKTRPVLVLTREEVRAARDLVTVAPITSTVRGLSSEVVVGRRNGLDHESVVNLDSIATVPRKVLVRPLGGLLEEQEYDLTRAFQEAFDLAD</sequence>
<keyword evidence="2" id="KW-1277">Toxin-antitoxin system</keyword>
<dbReference type="GO" id="GO:0004521">
    <property type="term" value="F:RNA endonuclease activity"/>
    <property type="evidence" value="ECO:0007669"/>
    <property type="project" value="TreeGrafter"/>
</dbReference>
<dbReference type="GO" id="GO:0016787">
    <property type="term" value="F:hydrolase activity"/>
    <property type="evidence" value="ECO:0007669"/>
    <property type="project" value="UniProtKB-KW"/>
</dbReference>
<dbReference type="GO" id="GO:0003677">
    <property type="term" value="F:DNA binding"/>
    <property type="evidence" value="ECO:0007669"/>
    <property type="project" value="InterPro"/>
</dbReference>
<dbReference type="RefSeq" id="WP_343064243.1">
    <property type="nucleotide sequence ID" value="NZ_BAABKR010000004.1"/>
</dbReference>
<dbReference type="InterPro" id="IPR011067">
    <property type="entry name" value="Plasmid_toxin/cell-grow_inhib"/>
</dbReference>
<evidence type="ECO:0000313" key="4">
    <source>
        <dbReference type="Proteomes" id="UP000547528"/>
    </source>
</evidence>
<dbReference type="GO" id="GO:0016075">
    <property type="term" value="P:rRNA catabolic process"/>
    <property type="evidence" value="ECO:0007669"/>
    <property type="project" value="TreeGrafter"/>
</dbReference>
<accession>A0A7W5TZK7</accession>
<dbReference type="GO" id="GO:0006402">
    <property type="term" value="P:mRNA catabolic process"/>
    <property type="evidence" value="ECO:0007669"/>
    <property type="project" value="TreeGrafter"/>
</dbReference>
<dbReference type="PANTHER" id="PTHR33988">
    <property type="entry name" value="ENDORIBONUCLEASE MAZF-RELATED"/>
    <property type="match status" value="1"/>
</dbReference>
<evidence type="ECO:0000313" key="3">
    <source>
        <dbReference type="EMBL" id="MBB3666466.1"/>
    </source>
</evidence>
<dbReference type="Gene3D" id="2.30.30.110">
    <property type="match status" value="1"/>
</dbReference>
<name>A0A7W5TZK7_9MICC</name>
<evidence type="ECO:0000256" key="2">
    <source>
        <dbReference type="ARBA" id="ARBA00022649"/>
    </source>
</evidence>
<dbReference type="Pfam" id="PF02452">
    <property type="entry name" value="PemK_toxin"/>
    <property type="match status" value="1"/>
</dbReference>
<keyword evidence="4" id="KW-1185">Reference proteome</keyword>
<gene>
    <name evidence="3" type="ORF">FHX47_000059</name>
</gene>
<proteinExistence type="inferred from homology"/>
<organism evidence="3 4">
    <name type="scientific">Garicola koreensis</name>
    <dbReference type="NCBI Taxonomy" id="1262554"/>
    <lineage>
        <taxon>Bacteria</taxon>
        <taxon>Bacillati</taxon>
        <taxon>Actinomycetota</taxon>
        <taxon>Actinomycetes</taxon>
        <taxon>Micrococcales</taxon>
        <taxon>Micrococcaceae</taxon>
        <taxon>Garicola</taxon>
    </lineage>
</organism>
<dbReference type="InterPro" id="IPR003477">
    <property type="entry name" value="PemK-like"/>
</dbReference>
<dbReference type="Proteomes" id="UP000547528">
    <property type="component" value="Unassembled WGS sequence"/>
</dbReference>
<keyword evidence="3" id="KW-0378">Hydrolase</keyword>
<comment type="similarity">
    <text evidence="1">Belongs to the PemK/MazF family.</text>
</comment>
<dbReference type="PANTHER" id="PTHR33988:SF2">
    <property type="entry name" value="ENDORIBONUCLEASE MAZF"/>
    <property type="match status" value="1"/>
</dbReference>
<reference evidence="3 4" key="1">
    <citation type="submission" date="2020-08" db="EMBL/GenBank/DDBJ databases">
        <title>Sequencing the genomes of 1000 actinobacteria strains.</title>
        <authorList>
            <person name="Klenk H.-P."/>
        </authorList>
    </citation>
    <scope>NUCLEOTIDE SEQUENCE [LARGE SCALE GENOMIC DNA]</scope>
    <source>
        <strain evidence="3 4">DSM 28238</strain>
    </source>
</reference>
<dbReference type="EC" id="3.1.-.-" evidence="3"/>
<protein>
    <submittedName>
        <fullName evidence="3">mRNA interferase MazF</fullName>
        <ecNumber evidence="3">3.1.-.-</ecNumber>
    </submittedName>
</protein>
<comment type="caution">
    <text evidence="3">The sequence shown here is derived from an EMBL/GenBank/DDBJ whole genome shotgun (WGS) entry which is preliminary data.</text>
</comment>
<dbReference type="EMBL" id="JACIBT010000001">
    <property type="protein sequence ID" value="MBB3666466.1"/>
    <property type="molecule type" value="Genomic_DNA"/>
</dbReference>